<keyword evidence="2" id="KW-1003">Cell membrane</keyword>
<evidence type="ECO:0000256" key="9">
    <source>
        <dbReference type="SAM" id="Phobius"/>
    </source>
</evidence>
<feature type="transmembrane region" description="Helical" evidence="9">
    <location>
        <begin position="57"/>
        <end position="81"/>
    </location>
</feature>
<evidence type="ECO:0000256" key="5">
    <source>
        <dbReference type="ARBA" id="ARBA00022989"/>
    </source>
</evidence>
<keyword evidence="4 9" id="KW-0812">Transmembrane</keyword>
<dbReference type="InterPro" id="IPR005548">
    <property type="entry name" value="Cell_div_FtsQ/DivIB_C"/>
</dbReference>
<keyword evidence="12" id="KW-1185">Reference proteome</keyword>
<dbReference type="InterPro" id="IPR034746">
    <property type="entry name" value="POTRA"/>
</dbReference>
<evidence type="ECO:0000256" key="4">
    <source>
        <dbReference type="ARBA" id="ARBA00022692"/>
    </source>
</evidence>
<keyword evidence="6 9" id="KW-0472">Membrane</keyword>
<dbReference type="Pfam" id="PF03799">
    <property type="entry name" value="FtsQ_DivIB_C"/>
    <property type="match status" value="1"/>
</dbReference>
<evidence type="ECO:0000313" key="12">
    <source>
        <dbReference type="Proteomes" id="UP000319769"/>
    </source>
</evidence>
<dbReference type="AlphaFoldDB" id="A0A5N0USC5"/>
<dbReference type="Proteomes" id="UP000319769">
    <property type="component" value="Unassembled WGS sequence"/>
</dbReference>
<dbReference type="PANTHER" id="PTHR37820">
    <property type="entry name" value="CELL DIVISION PROTEIN DIVIB"/>
    <property type="match status" value="1"/>
</dbReference>
<keyword evidence="5 9" id="KW-1133">Transmembrane helix</keyword>
<name>A0A5N0USC5_9PSEU</name>
<feature type="domain" description="POTRA" evidence="10">
    <location>
        <begin position="79"/>
        <end position="147"/>
    </location>
</feature>
<dbReference type="InterPro" id="IPR050487">
    <property type="entry name" value="FtsQ_DivIB"/>
</dbReference>
<accession>A0A5N0USC5</accession>
<comment type="caution">
    <text evidence="11">The sequence shown here is derived from an EMBL/GenBank/DDBJ whole genome shotgun (WGS) entry which is preliminary data.</text>
</comment>
<feature type="region of interest" description="Disordered" evidence="8">
    <location>
        <begin position="1"/>
        <end position="47"/>
    </location>
</feature>
<evidence type="ECO:0000256" key="1">
    <source>
        <dbReference type="ARBA" id="ARBA00004370"/>
    </source>
</evidence>
<keyword evidence="3" id="KW-0132">Cell division</keyword>
<evidence type="ECO:0000256" key="6">
    <source>
        <dbReference type="ARBA" id="ARBA00023136"/>
    </source>
</evidence>
<evidence type="ECO:0000256" key="2">
    <source>
        <dbReference type="ARBA" id="ARBA00022475"/>
    </source>
</evidence>
<dbReference type="OrthoDB" id="9790760at2"/>
<evidence type="ECO:0000259" key="10">
    <source>
        <dbReference type="PROSITE" id="PS51779"/>
    </source>
</evidence>
<dbReference type="Pfam" id="PF08478">
    <property type="entry name" value="POTRA_1"/>
    <property type="match status" value="1"/>
</dbReference>
<evidence type="ECO:0000256" key="3">
    <source>
        <dbReference type="ARBA" id="ARBA00022618"/>
    </source>
</evidence>
<dbReference type="EMBL" id="VMNW02000097">
    <property type="protein sequence ID" value="KAA9151729.1"/>
    <property type="molecule type" value="Genomic_DNA"/>
</dbReference>
<dbReference type="Gene3D" id="3.10.20.310">
    <property type="entry name" value="membrane protein fhac"/>
    <property type="match status" value="1"/>
</dbReference>
<reference evidence="11" key="1">
    <citation type="submission" date="2019-09" db="EMBL/GenBank/DDBJ databases">
        <authorList>
            <person name="Teo W.F.A."/>
            <person name="Duangmal K."/>
        </authorList>
    </citation>
    <scope>NUCLEOTIDE SEQUENCE [LARGE SCALE GENOMIC DNA]</scope>
    <source>
        <strain evidence="11">K81G1</strain>
    </source>
</reference>
<evidence type="ECO:0000256" key="8">
    <source>
        <dbReference type="SAM" id="MobiDB-lite"/>
    </source>
</evidence>
<organism evidence="11 12">
    <name type="scientific">Amycolatopsis acidicola</name>
    <dbReference type="NCBI Taxonomy" id="2596893"/>
    <lineage>
        <taxon>Bacteria</taxon>
        <taxon>Bacillati</taxon>
        <taxon>Actinomycetota</taxon>
        <taxon>Actinomycetes</taxon>
        <taxon>Pseudonocardiales</taxon>
        <taxon>Pseudonocardiaceae</taxon>
        <taxon>Amycolatopsis</taxon>
    </lineage>
</organism>
<dbReference type="GO" id="GO:0005886">
    <property type="term" value="C:plasma membrane"/>
    <property type="evidence" value="ECO:0007669"/>
    <property type="project" value="TreeGrafter"/>
</dbReference>
<evidence type="ECO:0000313" key="11">
    <source>
        <dbReference type="EMBL" id="KAA9151729.1"/>
    </source>
</evidence>
<dbReference type="InterPro" id="IPR013685">
    <property type="entry name" value="POTRA_FtsQ_type"/>
</dbReference>
<dbReference type="GO" id="GO:0051301">
    <property type="term" value="P:cell division"/>
    <property type="evidence" value="ECO:0007669"/>
    <property type="project" value="UniProtKB-KW"/>
</dbReference>
<dbReference type="PROSITE" id="PS51779">
    <property type="entry name" value="POTRA"/>
    <property type="match status" value="1"/>
</dbReference>
<sequence>MAGDGRGATRQSTQRRRPAARRTTGATVRSRRGRRPLTARQRTGSGLSRRKALRRRWVALLSVITVIALAYLIFFTSLMGVRTVDVLGASSVPADQIRAAAQVPDQQPMMLVDTDGIADRVRALPGVASVDVSRSWPSTVEITVTERTPIGFFSGAGGIHLVDSTGLDYKTVQNKPEKLPELALTRVAQDDVVTKSVVAVLGTLPQSLKDQITQVRAQTAGGVEFTLANGKIVRWGNADEPEQKLKVLAVLLTRDGRIYDVAAPELPTVS</sequence>
<keyword evidence="7" id="KW-0131">Cell cycle</keyword>
<comment type="subcellular location">
    <subcellularLocation>
        <location evidence="1">Membrane</location>
    </subcellularLocation>
</comment>
<dbReference type="PANTHER" id="PTHR37820:SF1">
    <property type="entry name" value="CELL DIVISION PROTEIN FTSQ"/>
    <property type="match status" value="1"/>
</dbReference>
<proteinExistence type="predicted"/>
<protein>
    <submittedName>
        <fullName evidence="11">FtsQ-type POTRA domain-containing protein</fullName>
    </submittedName>
</protein>
<evidence type="ECO:0000256" key="7">
    <source>
        <dbReference type="ARBA" id="ARBA00023306"/>
    </source>
</evidence>
<gene>
    <name evidence="11" type="ORF">FPZ12_038370</name>
</gene>